<proteinExistence type="inferred from homology"/>
<evidence type="ECO:0000256" key="10">
    <source>
        <dbReference type="ARBA" id="ARBA00037847"/>
    </source>
</evidence>
<dbReference type="Pfam" id="PF11051">
    <property type="entry name" value="Mannosyl_trans3"/>
    <property type="match status" value="1"/>
</dbReference>
<comment type="similarity">
    <text evidence="3">Belongs to the MNN1/MNT family.</text>
</comment>
<reference evidence="12 13" key="1">
    <citation type="submission" date="2019-07" db="EMBL/GenBank/DDBJ databases">
        <title>Genomics analysis of Aphanomyces spp. identifies a new class of oomycete effector associated with host adaptation.</title>
        <authorList>
            <person name="Gaulin E."/>
        </authorList>
    </citation>
    <scope>NUCLEOTIDE SEQUENCE [LARGE SCALE GENOMIC DNA]</scope>
    <source>
        <strain evidence="12 13">ATCC 201684</strain>
    </source>
</reference>
<evidence type="ECO:0000256" key="6">
    <source>
        <dbReference type="ARBA" id="ARBA00022968"/>
    </source>
</evidence>
<dbReference type="PANTHER" id="PTHR31646">
    <property type="entry name" value="ALPHA-1,2-MANNOSYLTRANSFERASE MNN2"/>
    <property type="match status" value="1"/>
</dbReference>
<name>A0A6G0WP30_9STRA</name>
<evidence type="ECO:0000313" key="12">
    <source>
        <dbReference type="EMBL" id="KAF0729131.1"/>
    </source>
</evidence>
<dbReference type="GO" id="GO:0000139">
    <property type="term" value="C:Golgi membrane"/>
    <property type="evidence" value="ECO:0007669"/>
    <property type="project" value="UniProtKB-SubCell"/>
</dbReference>
<keyword evidence="8" id="KW-0333">Golgi apparatus</keyword>
<dbReference type="Proteomes" id="UP000481153">
    <property type="component" value="Unassembled WGS sequence"/>
</dbReference>
<evidence type="ECO:0000256" key="3">
    <source>
        <dbReference type="ARBA" id="ARBA00009105"/>
    </source>
</evidence>
<dbReference type="EMBL" id="VJMJ01000167">
    <property type="protein sequence ID" value="KAF0729131.1"/>
    <property type="molecule type" value="Genomic_DNA"/>
</dbReference>
<sequence>MALLPVLLFACSAFVLVSLQLAWRMHNIETPEPLRTSVISHSPDRRLVLSPDISSQAQNAVIRGELPEWRRDFRRDNYTCLGWTPAVDCAPDAAAKPFWQRFECNTEIQPGTPGFCEIKHLTTGEIHRLYTNCDGIRKPFKCNQALNYYEYAADANRYVYTHRPSVKAQNLRGWDTSRGIVMSLYPEALPSGYAAIRRLRAVGCTLPIEIWIIQEELTATHPVLYYLTSKFNAIVRYIEDKSARKFYVKPYCIYHSMFDQVLFLDADNFAARDPTYLFSHPAFEATGAMFWPDYWQPNNTIFGLMDRSLLWNMLGIPYVDMFEQESGQLLIDRKKSSAQLEMLMYFSFRIPRLINDYDFIWGDKDLFRFAWMKTNKPFYMIQKPSGSAGLKHKDYDLFCGHSMVQHDPEGKILFLHRNTYKLTGELAAPFIWTHIQDFRGMTADENYIIRFAFGGQAFVGFKCFGNDTHYTDHFDMRPFSSYEELENIELSLNSWALEAVQLSGFVGR</sequence>
<organism evidence="12 13">
    <name type="scientific">Aphanomyces euteiches</name>
    <dbReference type="NCBI Taxonomy" id="100861"/>
    <lineage>
        <taxon>Eukaryota</taxon>
        <taxon>Sar</taxon>
        <taxon>Stramenopiles</taxon>
        <taxon>Oomycota</taxon>
        <taxon>Saprolegniomycetes</taxon>
        <taxon>Saprolegniales</taxon>
        <taxon>Verrucalvaceae</taxon>
        <taxon>Aphanomyces</taxon>
    </lineage>
</organism>
<keyword evidence="5" id="KW-0812">Transmembrane</keyword>
<feature type="chain" id="PRO_5026223348" evidence="11">
    <location>
        <begin position="23"/>
        <end position="508"/>
    </location>
</feature>
<dbReference type="GO" id="GO:0000026">
    <property type="term" value="F:alpha-1,2-mannosyltransferase activity"/>
    <property type="evidence" value="ECO:0007669"/>
    <property type="project" value="TreeGrafter"/>
</dbReference>
<gene>
    <name evidence="12" type="ORF">Ae201684_013109</name>
</gene>
<comment type="subcellular location">
    <subcellularLocation>
        <location evidence="10">Endomembrane system</location>
        <topology evidence="10">Single-pass membrane protein</topology>
    </subcellularLocation>
    <subcellularLocation>
        <location evidence="1">Golgi apparatus membrane</location>
    </subcellularLocation>
    <subcellularLocation>
        <location evidence="2">Membrane</location>
        <topology evidence="2">Single-pass type II membrane protein</topology>
    </subcellularLocation>
</comment>
<dbReference type="InterPro" id="IPR029044">
    <property type="entry name" value="Nucleotide-diphossugar_trans"/>
</dbReference>
<evidence type="ECO:0000256" key="5">
    <source>
        <dbReference type="ARBA" id="ARBA00022692"/>
    </source>
</evidence>
<evidence type="ECO:0000256" key="11">
    <source>
        <dbReference type="SAM" id="SignalP"/>
    </source>
</evidence>
<evidence type="ECO:0000256" key="2">
    <source>
        <dbReference type="ARBA" id="ARBA00004606"/>
    </source>
</evidence>
<evidence type="ECO:0000313" key="13">
    <source>
        <dbReference type="Proteomes" id="UP000481153"/>
    </source>
</evidence>
<accession>A0A6G0WP30</accession>
<protein>
    <submittedName>
        <fullName evidence="12">Uncharacterized protein</fullName>
    </submittedName>
</protein>
<evidence type="ECO:0000256" key="8">
    <source>
        <dbReference type="ARBA" id="ARBA00023034"/>
    </source>
</evidence>
<evidence type="ECO:0000256" key="4">
    <source>
        <dbReference type="ARBA" id="ARBA00022679"/>
    </source>
</evidence>
<dbReference type="GO" id="GO:0046354">
    <property type="term" value="P:mannan biosynthetic process"/>
    <property type="evidence" value="ECO:0007669"/>
    <property type="project" value="TreeGrafter"/>
</dbReference>
<feature type="signal peptide" evidence="11">
    <location>
        <begin position="1"/>
        <end position="22"/>
    </location>
</feature>
<comment type="caution">
    <text evidence="12">The sequence shown here is derived from an EMBL/GenBank/DDBJ whole genome shotgun (WGS) entry which is preliminary data.</text>
</comment>
<keyword evidence="7" id="KW-1133">Transmembrane helix</keyword>
<evidence type="ECO:0000256" key="1">
    <source>
        <dbReference type="ARBA" id="ARBA00004394"/>
    </source>
</evidence>
<dbReference type="PANTHER" id="PTHR31646:SF1">
    <property type="entry name" value="ALPHA-1,2-MANNOSYLTRANSFERASE MNN2"/>
    <property type="match status" value="1"/>
</dbReference>
<dbReference type="InterPro" id="IPR022751">
    <property type="entry name" value="Alpha_mannosyltransferase"/>
</dbReference>
<dbReference type="AlphaFoldDB" id="A0A6G0WP30"/>
<keyword evidence="9" id="KW-0472">Membrane</keyword>
<keyword evidence="13" id="KW-1185">Reference proteome</keyword>
<keyword evidence="11" id="KW-0732">Signal</keyword>
<dbReference type="Gene3D" id="3.90.550.10">
    <property type="entry name" value="Spore Coat Polysaccharide Biosynthesis Protein SpsA, Chain A"/>
    <property type="match status" value="1"/>
</dbReference>
<dbReference type="VEuPathDB" id="FungiDB:AeMF1_012093"/>
<dbReference type="SUPFAM" id="SSF53448">
    <property type="entry name" value="Nucleotide-diphospho-sugar transferases"/>
    <property type="match status" value="1"/>
</dbReference>
<keyword evidence="6" id="KW-0735">Signal-anchor</keyword>
<keyword evidence="4" id="KW-0808">Transferase</keyword>
<evidence type="ECO:0000256" key="9">
    <source>
        <dbReference type="ARBA" id="ARBA00023136"/>
    </source>
</evidence>
<evidence type="ECO:0000256" key="7">
    <source>
        <dbReference type="ARBA" id="ARBA00022989"/>
    </source>
</evidence>